<organism evidence="1 2">
    <name type="scientific">Chiloscyllium punctatum</name>
    <name type="common">Brownbanded bambooshark</name>
    <name type="synonym">Hemiscyllium punctatum</name>
    <dbReference type="NCBI Taxonomy" id="137246"/>
    <lineage>
        <taxon>Eukaryota</taxon>
        <taxon>Metazoa</taxon>
        <taxon>Chordata</taxon>
        <taxon>Craniata</taxon>
        <taxon>Vertebrata</taxon>
        <taxon>Chondrichthyes</taxon>
        <taxon>Elasmobranchii</taxon>
        <taxon>Galeomorphii</taxon>
        <taxon>Galeoidea</taxon>
        <taxon>Orectolobiformes</taxon>
        <taxon>Hemiscylliidae</taxon>
        <taxon>Chiloscyllium</taxon>
    </lineage>
</organism>
<evidence type="ECO:0000313" key="1">
    <source>
        <dbReference type="EMBL" id="GCC17236.1"/>
    </source>
</evidence>
<dbReference type="OrthoDB" id="263283at2759"/>
<evidence type="ECO:0000313" key="2">
    <source>
        <dbReference type="Proteomes" id="UP000287033"/>
    </source>
</evidence>
<dbReference type="Proteomes" id="UP000287033">
    <property type="component" value="Unassembled WGS sequence"/>
</dbReference>
<accession>A0A401RGL9</accession>
<name>A0A401RGL9_CHIPU</name>
<reference evidence="1 2" key="1">
    <citation type="journal article" date="2018" name="Nat. Ecol. Evol.">
        <title>Shark genomes provide insights into elasmobranch evolution and the origin of vertebrates.</title>
        <authorList>
            <person name="Hara Y"/>
            <person name="Yamaguchi K"/>
            <person name="Onimaru K"/>
            <person name="Kadota M"/>
            <person name="Koyanagi M"/>
            <person name="Keeley SD"/>
            <person name="Tatsumi K"/>
            <person name="Tanaka K"/>
            <person name="Motone F"/>
            <person name="Kageyama Y"/>
            <person name="Nozu R"/>
            <person name="Adachi N"/>
            <person name="Nishimura O"/>
            <person name="Nakagawa R"/>
            <person name="Tanegashima C"/>
            <person name="Kiyatake I"/>
            <person name="Matsumoto R"/>
            <person name="Murakumo K"/>
            <person name="Nishida K"/>
            <person name="Terakita A"/>
            <person name="Kuratani S"/>
            <person name="Sato K"/>
            <person name="Hyodo S Kuraku.S."/>
        </authorList>
    </citation>
    <scope>NUCLEOTIDE SEQUENCE [LARGE SCALE GENOMIC DNA]</scope>
</reference>
<feature type="non-terminal residue" evidence="1">
    <location>
        <position position="202"/>
    </location>
</feature>
<comment type="caution">
    <text evidence="1">The sequence shown here is derived from an EMBL/GenBank/DDBJ whole genome shotgun (WGS) entry which is preliminary data.</text>
</comment>
<evidence type="ECO:0008006" key="3">
    <source>
        <dbReference type="Google" id="ProtNLM"/>
    </source>
</evidence>
<sequence>MGGFTDGAICGDGHVRDWAVCGDWVEVTLRNWGTGCGVRLTARVLDLSSSLLSVVSFLSCVQVHLDYCSLYRLEAACNKDPECVWCQAQCQSYQQHSPCPHVACLGLAKQLSDCQACLVFGQSWESLPQAPVSLGWCVQTSTCLPVTDQDSCRVDPVAGIAGWWGSDTTFITALQQCQRLNFQPGLHLVTYLNPPNISQPDK</sequence>
<proteinExistence type="predicted"/>
<dbReference type="STRING" id="137246.A0A401RGL9"/>
<dbReference type="EMBL" id="BEZZ01004055">
    <property type="protein sequence ID" value="GCC17236.1"/>
    <property type="molecule type" value="Genomic_DNA"/>
</dbReference>
<gene>
    <name evidence="1" type="ORF">chiPu_0021507</name>
</gene>
<protein>
    <recommendedName>
        <fullName evidence="3">PSI domain-containing protein</fullName>
    </recommendedName>
</protein>
<keyword evidence="2" id="KW-1185">Reference proteome</keyword>
<dbReference type="AlphaFoldDB" id="A0A401RGL9"/>